<organism evidence="9">
    <name type="scientific">Balbiania investiens</name>
    <dbReference type="NCBI Taxonomy" id="111861"/>
    <lineage>
        <taxon>Eukaryota</taxon>
        <taxon>Rhodophyta</taxon>
        <taxon>Florideophyceae</taxon>
        <taxon>Nemaliophycidae</taxon>
        <taxon>Balbianiales</taxon>
        <taxon>Balbianiaceae</taxon>
        <taxon>Balbiania</taxon>
    </lineage>
</organism>
<name>A0A4D6BKM3_9FLOR</name>
<sequence length="432" mass="49542">MMHKIFAWKVLKKLGNLTFSILLLLLIALLSILGTIIEQENSLSYYQQHYPVSSNHLIAFNWKTIQLLHLNHLYTSWFFLALLLIFGSSLIICTFSTQLPSLKNSRRWKFKQNLSGVNQLNQSVCLLLQTASPVIYFLNHTNYHVFHQNNYVYGYKGLLGRVSPIFVHLSLILVLLGSLTSLFTGFLVQEMVPVGELFHLQNMVKSGVFSRMPYNIIGKINSFHIEYYPNKSIKQFYSNISILNHKNQVLLNHTISVNKPLYFKGLTFYQTDWEVNGLRLEVGHNKVVQIPVKKINNNSQAFWIANLHYANSYDFSIVFSVIDGKISYYNQQGNLICNSLVGQDSMIIHLPLNIIEIMVSTGLQIKQDPGIAIIYFSFLILMLSIASSYTSYSQVWIVISCTDIKLSGNTNRAELIFEEDILKLKNMLSTLF</sequence>
<dbReference type="InterPro" id="IPR007816">
    <property type="entry name" value="ResB-like_domain"/>
</dbReference>
<accession>A0A4D6BKM3</accession>
<evidence type="ECO:0000256" key="5">
    <source>
        <dbReference type="ARBA" id="ARBA00023136"/>
    </source>
</evidence>
<feature type="transmembrane region" description="Helical" evidence="7">
    <location>
        <begin position="77"/>
        <end position="99"/>
    </location>
</feature>
<evidence type="ECO:0000256" key="2">
    <source>
        <dbReference type="ARBA" id="ARBA00022692"/>
    </source>
</evidence>
<protein>
    <recommendedName>
        <fullName evidence="6">Cytochrome c biogenesis protein CcsB</fullName>
    </recommendedName>
</protein>
<feature type="transmembrane region" description="Helical" evidence="7">
    <location>
        <begin position="372"/>
        <end position="392"/>
    </location>
</feature>
<reference evidence="9" key="1">
    <citation type="journal article" date="2019" name="Phycologia">
        <title>Chloroplast and mitochondrial genomes of Balbiania investiens (Balbianiales, Nemaliophycidae).</title>
        <authorList>
            <person name="Evans J.R."/>
            <person name="StAmour N."/>
            <person name="Verbruggen H."/>
            <person name="Salomaki E.D."/>
            <person name="Vis M.L."/>
        </authorList>
    </citation>
    <scope>NUCLEOTIDE SEQUENCE</scope>
</reference>
<dbReference type="GeneID" id="40138667"/>
<comment type="subcellular location">
    <subcellularLocation>
        <location evidence="6">Cellular thylakoid membrane</location>
        <topology evidence="6">Multi-pass membrane protein</topology>
    </subcellularLocation>
    <subcellularLocation>
        <location evidence="1">Membrane</location>
        <topology evidence="1">Multi-pass membrane protein</topology>
    </subcellularLocation>
</comment>
<keyword evidence="3 6" id="KW-0201">Cytochrome c-type biogenesis</keyword>
<dbReference type="HAMAP" id="MF_01392">
    <property type="entry name" value="CytC_Ccs1"/>
    <property type="match status" value="1"/>
</dbReference>
<keyword evidence="9" id="KW-0934">Plastid</keyword>
<dbReference type="GO" id="GO:0017004">
    <property type="term" value="P:cytochrome complex assembly"/>
    <property type="evidence" value="ECO:0007669"/>
    <property type="project" value="UniProtKB-UniRule"/>
</dbReference>
<dbReference type="GO" id="GO:0042651">
    <property type="term" value="C:thylakoid membrane"/>
    <property type="evidence" value="ECO:0007669"/>
    <property type="project" value="UniProtKB-UniRule"/>
</dbReference>
<gene>
    <name evidence="6 9" type="primary">ccs1</name>
    <name evidence="6" type="synonym">ccsB</name>
</gene>
<geneLocation type="plastid" evidence="9"/>
<dbReference type="AlphaFoldDB" id="A0A4D6BKM3"/>
<evidence type="ECO:0000256" key="3">
    <source>
        <dbReference type="ARBA" id="ARBA00022748"/>
    </source>
</evidence>
<dbReference type="RefSeq" id="YP_009628749.1">
    <property type="nucleotide sequence ID" value="NC_042171.1"/>
</dbReference>
<comment type="function">
    <text evidence="6">Required during biogenesis of c-type cytochromes (cytochrome c6 and cytochrome f) at the step of heme attachment.</text>
</comment>
<dbReference type="InterPro" id="IPR023494">
    <property type="entry name" value="Cyt_c_bgen_Ccs1/CcsB/ResB"/>
</dbReference>
<evidence type="ECO:0000259" key="8">
    <source>
        <dbReference type="Pfam" id="PF05140"/>
    </source>
</evidence>
<evidence type="ECO:0000256" key="1">
    <source>
        <dbReference type="ARBA" id="ARBA00004141"/>
    </source>
</evidence>
<evidence type="ECO:0000313" key="9">
    <source>
        <dbReference type="EMBL" id="QBX88532.1"/>
    </source>
</evidence>
<dbReference type="PANTHER" id="PTHR31566:SF0">
    <property type="entry name" value="CYTOCHROME C BIOGENESIS PROTEIN CCS1, CHLOROPLASTIC"/>
    <property type="match status" value="1"/>
</dbReference>
<feature type="domain" description="ResB-like" evidence="8">
    <location>
        <begin position="352"/>
        <end position="420"/>
    </location>
</feature>
<evidence type="ECO:0000256" key="4">
    <source>
        <dbReference type="ARBA" id="ARBA00022989"/>
    </source>
</evidence>
<proteinExistence type="inferred from homology"/>
<keyword evidence="4 6" id="KW-1133">Transmembrane helix</keyword>
<feature type="domain" description="ResB-like" evidence="8">
    <location>
        <begin position="19"/>
        <end position="326"/>
    </location>
</feature>
<keyword evidence="5 6" id="KW-0472">Membrane</keyword>
<keyword evidence="6" id="KW-0793">Thylakoid</keyword>
<comment type="similarity">
    <text evidence="6">Belongs to the Ccs1/CcsB family.</text>
</comment>
<comment type="subunit">
    <text evidence="6">May interact with CcsA.</text>
</comment>
<feature type="transmembrane region" description="Helical" evidence="7">
    <location>
        <begin position="165"/>
        <end position="188"/>
    </location>
</feature>
<evidence type="ECO:0000256" key="7">
    <source>
        <dbReference type="SAM" id="Phobius"/>
    </source>
</evidence>
<dbReference type="EMBL" id="MH026108">
    <property type="protein sequence ID" value="QBX88532.1"/>
    <property type="molecule type" value="Genomic_DNA"/>
</dbReference>
<keyword evidence="2 6" id="KW-0812">Transmembrane</keyword>
<dbReference type="PANTHER" id="PTHR31566">
    <property type="entry name" value="CYTOCHROME C BIOGENESIS PROTEIN CCS1, CHLOROPLASTIC"/>
    <property type="match status" value="1"/>
</dbReference>
<evidence type="ECO:0000256" key="6">
    <source>
        <dbReference type="HAMAP-Rule" id="MF_01392"/>
    </source>
</evidence>
<dbReference type="Pfam" id="PF05140">
    <property type="entry name" value="ResB"/>
    <property type="match status" value="2"/>
</dbReference>